<dbReference type="OrthoDB" id="423598at2759"/>
<dbReference type="AlphaFoldDB" id="A0A9N8H9P7"/>
<sequence>MRAAILSLLLAGAAAFAPAQQGARTSVALNAEEFSKSIPFLVRPEKLDGSMAGDMGFDPMRLSDIQTDLTYARWAELKHGRMCMLAICGIVTTQLGIHLPGEQFATTDIFAAPASVGFAGNLQVFLGIGTIELMNFYKHYDGSEPGELPGWEPRGWDSVPESTKAVRKEQEIVHCRLAMIAFTGAIVQSLLFNEPLLG</sequence>
<dbReference type="InterPro" id="IPR022796">
    <property type="entry name" value="Chloroa_b-bind"/>
</dbReference>
<keyword evidence="12" id="KW-1185">Reference proteome</keyword>
<dbReference type="GO" id="GO:0016020">
    <property type="term" value="C:membrane"/>
    <property type="evidence" value="ECO:0007669"/>
    <property type="project" value="InterPro"/>
</dbReference>
<feature type="chain" id="PRO_5040172383" evidence="10">
    <location>
        <begin position="16"/>
        <end position="198"/>
    </location>
</feature>
<evidence type="ECO:0000256" key="3">
    <source>
        <dbReference type="ARBA" id="ARBA00005933"/>
    </source>
</evidence>
<evidence type="ECO:0000256" key="4">
    <source>
        <dbReference type="ARBA" id="ARBA00022528"/>
    </source>
</evidence>
<protein>
    <submittedName>
        <fullName evidence="11">Fucoxanthin-chlorophyll a-c binding protein A, chloroplastic</fullName>
    </submittedName>
</protein>
<evidence type="ECO:0000256" key="5">
    <source>
        <dbReference type="ARBA" id="ARBA00022531"/>
    </source>
</evidence>
<feature type="binding site" evidence="9">
    <location>
        <position position="188"/>
    </location>
    <ligand>
        <name>chlorophyll a</name>
        <dbReference type="ChEBI" id="CHEBI:58416"/>
        <label>1</label>
    </ligand>
</feature>
<evidence type="ECO:0000313" key="12">
    <source>
        <dbReference type="Proteomes" id="UP001153069"/>
    </source>
</evidence>
<feature type="binding site" evidence="9">
    <location>
        <position position="103"/>
    </location>
    <ligand>
        <name>chlorophyll a</name>
        <dbReference type="ChEBI" id="CHEBI:58416"/>
        <label>1</label>
    </ligand>
</feature>
<keyword evidence="9" id="KW-0157">Chromophore</keyword>
<name>A0A9N8H9P7_9STRA</name>
<feature type="binding site" description="axial binding residue" evidence="9">
    <location>
        <position position="115"/>
    </location>
    <ligand>
        <name>chlorophyll b</name>
        <dbReference type="ChEBI" id="CHEBI:61721"/>
        <label>1</label>
    </ligand>
    <ligandPart>
        <name>Mg</name>
        <dbReference type="ChEBI" id="CHEBI:25107"/>
    </ligandPart>
</feature>
<evidence type="ECO:0000256" key="7">
    <source>
        <dbReference type="ARBA" id="ARBA00023243"/>
    </source>
</evidence>
<organism evidence="11 12">
    <name type="scientific">Seminavis robusta</name>
    <dbReference type="NCBI Taxonomy" id="568900"/>
    <lineage>
        <taxon>Eukaryota</taxon>
        <taxon>Sar</taxon>
        <taxon>Stramenopiles</taxon>
        <taxon>Ochrophyta</taxon>
        <taxon>Bacillariophyta</taxon>
        <taxon>Bacillariophyceae</taxon>
        <taxon>Bacillariophycidae</taxon>
        <taxon>Naviculales</taxon>
        <taxon>Naviculaceae</taxon>
        <taxon>Seminavis</taxon>
    </lineage>
</organism>
<feature type="binding site" description="axial binding residue" evidence="9">
    <location>
        <position position="176"/>
    </location>
    <ligand>
        <name>chlorophyll b</name>
        <dbReference type="ChEBI" id="CHEBI:61721"/>
        <label>3</label>
    </ligand>
    <ligandPart>
        <name>Mg</name>
        <dbReference type="ChEBI" id="CHEBI:25107"/>
    </ligandPart>
</feature>
<dbReference type="Gene3D" id="1.10.3460.10">
    <property type="entry name" value="Chlorophyll a/b binding protein domain"/>
    <property type="match status" value="1"/>
</dbReference>
<keyword evidence="10" id="KW-0732">Signal</keyword>
<evidence type="ECO:0000256" key="2">
    <source>
        <dbReference type="ARBA" id="ARBA00004229"/>
    </source>
</evidence>
<evidence type="ECO:0000256" key="8">
    <source>
        <dbReference type="ARBA" id="ARBA00044011"/>
    </source>
</evidence>
<dbReference type="PANTHER" id="PTHR21649">
    <property type="entry name" value="CHLOROPHYLL A/B BINDING PROTEIN"/>
    <property type="match status" value="1"/>
</dbReference>
<feature type="binding site" evidence="9">
    <location>
        <position position="76"/>
    </location>
    <ligand>
        <name>chlorophyll a</name>
        <dbReference type="ChEBI" id="CHEBI:58416"/>
        <label>1</label>
    </ligand>
</feature>
<reference evidence="11" key="1">
    <citation type="submission" date="2020-06" db="EMBL/GenBank/DDBJ databases">
        <authorList>
            <consortium name="Plant Systems Biology data submission"/>
        </authorList>
    </citation>
    <scope>NUCLEOTIDE SEQUENCE</scope>
    <source>
        <strain evidence="11">D6</strain>
    </source>
</reference>
<keyword evidence="7" id="KW-0437">Light-harvesting polypeptide</keyword>
<accession>A0A9N8H9P7</accession>
<dbReference type="GO" id="GO:0016168">
    <property type="term" value="F:chlorophyll binding"/>
    <property type="evidence" value="ECO:0007669"/>
    <property type="project" value="UniProtKB-KW"/>
</dbReference>
<dbReference type="GO" id="GO:0030076">
    <property type="term" value="C:light-harvesting complex"/>
    <property type="evidence" value="ECO:0007669"/>
    <property type="project" value="UniProtKB-KW"/>
</dbReference>
<gene>
    <name evidence="11" type="ORF">SEMRO_263_G102180.1</name>
</gene>
<feature type="binding site" description="axial binding residue" evidence="9">
    <location>
        <position position="81"/>
    </location>
    <ligand>
        <name>chlorophyll b</name>
        <dbReference type="ChEBI" id="CHEBI:61721"/>
        <label>1</label>
    </ligand>
    <ligandPart>
        <name>Mg</name>
        <dbReference type="ChEBI" id="CHEBI:25107"/>
    </ligandPart>
</feature>
<evidence type="ECO:0000256" key="10">
    <source>
        <dbReference type="SAM" id="SignalP"/>
    </source>
</evidence>
<keyword evidence="5" id="KW-0602">Photosynthesis</keyword>
<dbReference type="InterPro" id="IPR001344">
    <property type="entry name" value="Chloro_AB-bd_pln"/>
</dbReference>
<proteinExistence type="inferred from homology"/>
<keyword evidence="6" id="KW-0934">Plastid</keyword>
<comment type="caution">
    <text evidence="11">The sequence shown here is derived from an EMBL/GenBank/DDBJ whole genome shotgun (WGS) entry which is preliminary data.</text>
</comment>
<dbReference type="Proteomes" id="UP001153069">
    <property type="component" value="Unassembled WGS sequence"/>
</dbReference>
<dbReference type="GO" id="GO:0009765">
    <property type="term" value="P:photosynthesis, light harvesting"/>
    <property type="evidence" value="ECO:0007669"/>
    <property type="project" value="InterPro"/>
</dbReference>
<comment type="similarity">
    <text evidence="3">Belongs to the fucoxanthin chlorophyll protein family.</text>
</comment>
<feature type="signal peptide" evidence="10">
    <location>
        <begin position="1"/>
        <end position="15"/>
    </location>
</feature>
<dbReference type="GO" id="GO:0009507">
    <property type="term" value="C:chloroplast"/>
    <property type="evidence" value="ECO:0007669"/>
    <property type="project" value="UniProtKB-SubCell"/>
</dbReference>
<evidence type="ECO:0000256" key="9">
    <source>
        <dbReference type="PIRSR" id="PIRSR601344-1"/>
    </source>
</evidence>
<keyword evidence="4" id="KW-0150">Chloroplast</keyword>
<feature type="binding site" evidence="9">
    <location>
        <position position="63"/>
    </location>
    <ligand>
        <name>chlorophyll a</name>
        <dbReference type="ChEBI" id="CHEBI:58416"/>
        <label>1</label>
    </ligand>
</feature>
<evidence type="ECO:0000256" key="6">
    <source>
        <dbReference type="ARBA" id="ARBA00022640"/>
    </source>
</evidence>
<dbReference type="Pfam" id="PF00504">
    <property type="entry name" value="Chloroa_b-bind"/>
    <property type="match status" value="1"/>
</dbReference>
<feature type="binding site" evidence="9">
    <location>
        <position position="79"/>
    </location>
    <ligand>
        <name>chlorophyll a</name>
        <dbReference type="ChEBI" id="CHEBI:58416"/>
        <label>1</label>
    </ligand>
</feature>
<dbReference type="SUPFAM" id="SSF103511">
    <property type="entry name" value="Chlorophyll a-b binding protein"/>
    <property type="match status" value="1"/>
</dbReference>
<keyword evidence="9" id="KW-0148">Chlorophyll</keyword>
<dbReference type="EMBL" id="CAICTM010000262">
    <property type="protein sequence ID" value="CAB9506321.1"/>
    <property type="molecule type" value="Genomic_DNA"/>
</dbReference>
<comment type="subcellular location">
    <subcellularLocation>
        <location evidence="2">Plastid</location>
        <location evidence="2">Chloroplast</location>
    </subcellularLocation>
</comment>
<evidence type="ECO:0000313" key="11">
    <source>
        <dbReference type="EMBL" id="CAB9506321.1"/>
    </source>
</evidence>
<evidence type="ECO:0000256" key="1">
    <source>
        <dbReference type="ARBA" id="ARBA00004022"/>
    </source>
</evidence>
<comment type="function">
    <text evidence="1">The light-harvesting complex (LHC) functions as a light receptor, it captures and delivers excitation energy to photosystems with which it is closely associated. Energy is transferred from the carotenoid and chlorophyll C (or B) to chlorophyll A and the photosynthetic reaction centers where it is used to synthesize ATP and reducing power.</text>
</comment>
<comment type="subunit">
    <text evidence="8">The LHC complex of chromophytic algae is composed of fucoxanthin, chlorophyll A and C bound non-covalently by fucoxanthin chlorophyll proteins (FCPs). The ratio of the pigments in LHC; fucoxanthin: chlorophyll C: chlorophyll A; (0.6-1): (0.1-0.3): (1).</text>
</comment>
<feature type="binding site" evidence="9">
    <location>
        <position position="171"/>
    </location>
    <ligand>
        <name>chlorophyll a</name>
        <dbReference type="ChEBI" id="CHEBI:58416"/>
        <label>1</label>
    </ligand>
</feature>